<feature type="transmembrane region" description="Helical" evidence="6">
    <location>
        <begin position="352"/>
        <end position="371"/>
    </location>
</feature>
<feature type="transmembrane region" description="Helical" evidence="6">
    <location>
        <begin position="88"/>
        <end position="105"/>
    </location>
</feature>
<reference evidence="7 8" key="1">
    <citation type="submission" date="2024-04" db="EMBL/GenBank/DDBJ databases">
        <authorList>
            <person name="Rising A."/>
            <person name="Reimegard J."/>
            <person name="Sonavane S."/>
            <person name="Akerstrom W."/>
            <person name="Nylinder S."/>
            <person name="Hedman E."/>
            <person name="Kallberg Y."/>
        </authorList>
    </citation>
    <scope>NUCLEOTIDE SEQUENCE [LARGE SCALE GENOMIC DNA]</scope>
</reference>
<evidence type="ECO:0000313" key="7">
    <source>
        <dbReference type="EMBL" id="CAL1269500.1"/>
    </source>
</evidence>
<feature type="transmembrane region" description="Helical" evidence="6">
    <location>
        <begin position="145"/>
        <end position="161"/>
    </location>
</feature>
<dbReference type="SUPFAM" id="SSF103473">
    <property type="entry name" value="MFS general substrate transporter"/>
    <property type="match status" value="2"/>
</dbReference>
<keyword evidence="5 6" id="KW-0472">Membrane</keyword>
<dbReference type="Pfam" id="PF05978">
    <property type="entry name" value="UNC-93"/>
    <property type="match status" value="1"/>
</dbReference>
<dbReference type="GO" id="GO:0055120">
    <property type="term" value="C:striated muscle dense body"/>
    <property type="evidence" value="ECO:0007669"/>
    <property type="project" value="TreeGrafter"/>
</dbReference>
<evidence type="ECO:0000256" key="1">
    <source>
        <dbReference type="ARBA" id="ARBA00004141"/>
    </source>
</evidence>
<keyword evidence="8" id="KW-1185">Reference proteome</keyword>
<dbReference type="EMBL" id="CAXIEN010000041">
    <property type="protein sequence ID" value="CAL1269500.1"/>
    <property type="molecule type" value="Genomic_DNA"/>
</dbReference>
<gene>
    <name evidence="7" type="ORF">LARSCL_LOCUS4774</name>
</gene>
<dbReference type="AlphaFoldDB" id="A0AAV1ZDG2"/>
<organism evidence="7 8">
    <name type="scientific">Larinioides sclopetarius</name>
    <dbReference type="NCBI Taxonomy" id="280406"/>
    <lineage>
        <taxon>Eukaryota</taxon>
        <taxon>Metazoa</taxon>
        <taxon>Ecdysozoa</taxon>
        <taxon>Arthropoda</taxon>
        <taxon>Chelicerata</taxon>
        <taxon>Arachnida</taxon>
        <taxon>Araneae</taxon>
        <taxon>Araneomorphae</taxon>
        <taxon>Entelegynae</taxon>
        <taxon>Araneoidea</taxon>
        <taxon>Araneidae</taxon>
        <taxon>Larinioides</taxon>
    </lineage>
</organism>
<feature type="transmembrane region" description="Helical" evidence="6">
    <location>
        <begin position="213"/>
        <end position="236"/>
    </location>
</feature>
<comment type="similarity">
    <text evidence="2">Belongs to the unc-93 family.</text>
</comment>
<evidence type="ECO:0008006" key="9">
    <source>
        <dbReference type="Google" id="ProtNLM"/>
    </source>
</evidence>
<accession>A0AAV1ZDG2</accession>
<comment type="subcellular location">
    <subcellularLocation>
        <location evidence="1">Membrane</location>
        <topology evidence="1">Multi-pass membrane protein</topology>
    </subcellularLocation>
</comment>
<keyword evidence="3 6" id="KW-0812">Transmembrane</keyword>
<dbReference type="PANTHER" id="PTHR19444:SF11">
    <property type="entry name" value="UNC93-LIKE PROTEIN"/>
    <property type="match status" value="1"/>
</dbReference>
<evidence type="ECO:0000256" key="5">
    <source>
        <dbReference type="ARBA" id="ARBA00023136"/>
    </source>
</evidence>
<evidence type="ECO:0000256" key="4">
    <source>
        <dbReference type="ARBA" id="ARBA00022989"/>
    </source>
</evidence>
<feature type="transmembrane region" description="Helical" evidence="6">
    <location>
        <begin position="417"/>
        <end position="437"/>
    </location>
</feature>
<feature type="transmembrane region" description="Helical" evidence="6">
    <location>
        <begin position="443"/>
        <end position="470"/>
    </location>
</feature>
<comment type="caution">
    <text evidence="7">The sequence shown here is derived from an EMBL/GenBank/DDBJ whole genome shotgun (WGS) entry which is preliminary data.</text>
</comment>
<feature type="transmembrane region" description="Helical" evidence="6">
    <location>
        <begin position="111"/>
        <end position="133"/>
    </location>
</feature>
<dbReference type="InterPro" id="IPR036259">
    <property type="entry name" value="MFS_trans_sf"/>
</dbReference>
<feature type="transmembrane region" description="Helical" evidence="6">
    <location>
        <begin position="507"/>
        <end position="524"/>
    </location>
</feature>
<dbReference type="GO" id="GO:0015459">
    <property type="term" value="F:potassium channel regulator activity"/>
    <property type="evidence" value="ECO:0007669"/>
    <property type="project" value="TreeGrafter"/>
</dbReference>
<dbReference type="Gene3D" id="1.20.1250.20">
    <property type="entry name" value="MFS general substrate transporter like domains"/>
    <property type="match status" value="1"/>
</dbReference>
<dbReference type="InterPro" id="IPR010291">
    <property type="entry name" value="Ion_channel_UNC-93"/>
</dbReference>
<dbReference type="InterPro" id="IPR051951">
    <property type="entry name" value="UNC-93_regulatory"/>
</dbReference>
<evidence type="ECO:0000256" key="6">
    <source>
        <dbReference type="SAM" id="Phobius"/>
    </source>
</evidence>
<dbReference type="PANTHER" id="PTHR19444">
    <property type="entry name" value="UNC-93 RELATED"/>
    <property type="match status" value="1"/>
</dbReference>
<dbReference type="GO" id="GO:0043266">
    <property type="term" value="P:regulation of potassium ion transport"/>
    <property type="evidence" value="ECO:0007669"/>
    <property type="project" value="TreeGrafter"/>
</dbReference>
<dbReference type="GO" id="GO:0005886">
    <property type="term" value="C:plasma membrane"/>
    <property type="evidence" value="ECO:0007669"/>
    <property type="project" value="TreeGrafter"/>
</dbReference>
<evidence type="ECO:0000256" key="2">
    <source>
        <dbReference type="ARBA" id="ARBA00009172"/>
    </source>
</evidence>
<proteinExistence type="inferred from homology"/>
<keyword evidence="4 6" id="KW-1133">Transmembrane helix</keyword>
<evidence type="ECO:0000313" key="8">
    <source>
        <dbReference type="Proteomes" id="UP001497382"/>
    </source>
</evidence>
<feature type="transmembrane region" description="Helical" evidence="6">
    <location>
        <begin position="482"/>
        <end position="501"/>
    </location>
</feature>
<feature type="transmembrane region" description="Helical" evidence="6">
    <location>
        <begin position="300"/>
        <end position="320"/>
    </location>
</feature>
<evidence type="ECO:0000256" key="3">
    <source>
        <dbReference type="ARBA" id="ARBA00022692"/>
    </source>
</evidence>
<protein>
    <recommendedName>
        <fullName evidence="9">UNC93-like protein</fullName>
    </recommendedName>
</protein>
<feature type="transmembrane region" description="Helical" evidence="6">
    <location>
        <begin position="167"/>
        <end position="186"/>
    </location>
</feature>
<name>A0AAV1ZDG2_9ARAC</name>
<dbReference type="Proteomes" id="UP001497382">
    <property type="component" value="Unassembled WGS sequence"/>
</dbReference>
<sequence>MDQAPKECRKSLDQLLEQALAERSREEEQVEVTYELTGDYAPEQRGYRLNPEDAAAAISSRNKDEEEDENEETVGSIHLERKVMKNSIILAVSVVLCFSGFSALQSLQSSFFPAIGLQSLSVLYFFATFSCICGPIIDQKIGIKWTFLIVSLLEALYVLAFHYYHPFALITCAIFLGLGLGPMIRVQKSYLSRNISRLSYVTQAMRNKIQQRYLRIFFLTSKSFCFWGNLAAAMIMEYAGGMYPDSSFLSNVTENAVTVIQHTELCYERLCKNGIYPVESDPDDDLIESTTTVPSGATKVFIYVFTPTIALGALIVFIFLEKVEALLEQDPMERSLFHQTMRQMRLILVDKNVRLALPMLIFIGIEKAFIFGDFTRAYISCALGLQSVSFTMMCLGGAHTLGSIGVNLFSQHFQRPIIMAGGLVCQSGLLMVLWLWTPVKDDAAVFYVIAGGWGLCNAIWETLTLTFLAATYPDDWQAPFCTYYQLQWFGMAISFCLSPYLCTEIKILALAIFLAAAIIPYTILEFRLHHRSQMQNRTEML</sequence>
<dbReference type="GO" id="GO:0006937">
    <property type="term" value="P:regulation of muscle contraction"/>
    <property type="evidence" value="ECO:0007669"/>
    <property type="project" value="TreeGrafter"/>
</dbReference>